<accession>A0A1Z1MDN1</accession>
<keyword evidence="1" id="KW-0150">Chloroplast</keyword>
<gene>
    <name evidence="1" type="primary">orf36b</name>
</gene>
<reference evidence="1" key="1">
    <citation type="journal article" date="2017" name="J. Phycol.">
        <title>Analysis of chloroplast genomes and a supermatrix inform reclassification of the Rhodomelaceae (Rhodophyta).</title>
        <authorList>
            <person name="Diaz-Tapia P."/>
            <person name="Maggs C.A."/>
            <person name="West J.A."/>
            <person name="Verbruggen H."/>
        </authorList>
    </citation>
    <scope>NUCLEOTIDE SEQUENCE</scope>
    <source>
        <strain evidence="1">PD745</strain>
    </source>
</reference>
<protein>
    <submittedName>
        <fullName evidence="1">Uncharacterized protein</fullName>
    </submittedName>
</protein>
<organism evidence="1">
    <name type="scientific">Chondria sp.</name>
    <name type="common">in: red algae</name>
    <dbReference type="NCBI Taxonomy" id="1982705"/>
    <lineage>
        <taxon>Eukaryota</taxon>
        <taxon>Rhodophyta</taxon>
        <taxon>Florideophyceae</taxon>
        <taxon>Rhodymeniophycidae</taxon>
        <taxon>Ceramiales</taxon>
        <taxon>Rhodomelaceae</taxon>
        <taxon>Chondrieae</taxon>
        <taxon>Chondria</taxon>
    </lineage>
</organism>
<proteinExistence type="predicted"/>
<dbReference type="AlphaFoldDB" id="A0A1Z1MDN1"/>
<geneLocation type="chloroplast" evidence="1"/>
<evidence type="ECO:0000313" key="1">
    <source>
        <dbReference type="EMBL" id="ARW64076.1"/>
    </source>
</evidence>
<keyword evidence="1" id="KW-0934">Plastid</keyword>
<sequence length="36" mass="4294">MKFILISIKRIIAVIICYINLSYSNKDLRYNAYLNI</sequence>
<name>A0A1Z1MDN1_9FLOR</name>
<dbReference type="EMBL" id="MF101431">
    <property type="protein sequence ID" value="ARW64076.1"/>
    <property type="molecule type" value="Genomic_DNA"/>
</dbReference>